<dbReference type="AlphaFoldDB" id="A0A859IED4"/>
<keyword evidence="4" id="KW-0732">Signal</keyword>
<comment type="similarity">
    <text evidence="7">Belongs to the Slam family.</text>
</comment>
<accession>A0A859IED4</accession>
<reference evidence="10 11" key="1">
    <citation type="submission" date="2019-06" db="EMBL/GenBank/DDBJ databases">
        <title>Complete genome sequence of Haemophilus parasuis HPS412.</title>
        <authorList>
            <person name="Yang S."/>
            <person name="Huang C."/>
        </authorList>
    </citation>
    <scope>NUCLEOTIDE SEQUENCE [LARGE SCALE GENOMIC DNA]</scope>
    <source>
        <strain evidence="10 11">HPS412</strain>
    </source>
</reference>
<dbReference type="Proteomes" id="UP000509790">
    <property type="component" value="Chromosome"/>
</dbReference>
<keyword evidence="2" id="KW-1134">Transmembrane beta strand</keyword>
<dbReference type="GO" id="GO:0009279">
    <property type="term" value="C:cell outer membrane"/>
    <property type="evidence" value="ECO:0007669"/>
    <property type="project" value="UniProtKB-SubCell"/>
</dbReference>
<dbReference type="Pfam" id="PF04575">
    <property type="entry name" value="SlipAM"/>
    <property type="match status" value="1"/>
</dbReference>
<dbReference type="SUPFAM" id="SSF48452">
    <property type="entry name" value="TPR-like"/>
    <property type="match status" value="1"/>
</dbReference>
<evidence type="ECO:0000256" key="5">
    <source>
        <dbReference type="ARBA" id="ARBA00023136"/>
    </source>
</evidence>
<dbReference type="InterPro" id="IPR011990">
    <property type="entry name" value="TPR-like_helical_dom_sf"/>
</dbReference>
<dbReference type="InterPro" id="IPR007655">
    <property type="entry name" value="Slam_C"/>
</dbReference>
<dbReference type="Pfam" id="PF24575">
    <property type="entry name" value="TPR_Slam"/>
    <property type="match status" value="1"/>
</dbReference>
<evidence type="ECO:0000256" key="2">
    <source>
        <dbReference type="ARBA" id="ARBA00022452"/>
    </source>
</evidence>
<sequence>MNHSFISATLLLVLANYSIAKLSQDSITEHLNDNRVQAEKADILIHSHQFKVHQIAKEETDKSSITMTSKELVKYPDLVIRALLPAVMQGNINNVELLYPIYQQLPAQFHDPILTKWASAIVAKKNQQYTEAITLYRQILAEQADIQPVRLQLAVALFENNELEASEDQFKKLRSEPLIPEITQLIDQYINAINRRDRWTFSGGLTYLNDPNINNAPKAGTTYGNWHAPKRESAEGAGFNFDLGKKWSWGNGFFNELRLATNGKYYWDNKKYNEMSLRGSVGLGFQNAKYNLTLLPFMEQTLYAGGSNQSDTLKRFSKSGGLTLETNYWLSPKWQLNANYEYAEQRYASRLHLNGNYHFISGGLVYLVNANQYWFANLNYNRTATRDKDDSFFRRGISLGWGQEWGRGFSTRLSVSVAQKRYKGAMPIFNIIQRNKEYGFNASIWHRAVHLWGITPRLTYSFTKTQSNHVFYSYDKHRVFIELSKQI</sequence>
<gene>
    <name evidence="10" type="ORF">FLK62_03090</name>
</gene>
<comment type="subcellular location">
    <subcellularLocation>
        <location evidence="1">Cell outer membrane</location>
        <topology evidence="1">Multi-pass membrane protein</topology>
    </subcellularLocation>
</comment>
<evidence type="ECO:0000256" key="3">
    <source>
        <dbReference type="ARBA" id="ARBA00022692"/>
    </source>
</evidence>
<keyword evidence="3" id="KW-0812">Transmembrane</keyword>
<protein>
    <submittedName>
        <fullName evidence="10">DUF560 domain-containing protein</fullName>
    </submittedName>
</protein>
<evidence type="ECO:0000313" key="11">
    <source>
        <dbReference type="Proteomes" id="UP000509790"/>
    </source>
</evidence>
<name>A0A859IED4_GLAPU</name>
<keyword evidence="6" id="KW-0998">Cell outer membrane</keyword>
<evidence type="ECO:0000256" key="7">
    <source>
        <dbReference type="ARBA" id="ARBA00023609"/>
    </source>
</evidence>
<keyword evidence="5" id="KW-0472">Membrane</keyword>
<dbReference type="EMBL" id="CP041334">
    <property type="protein sequence ID" value="QKY72325.1"/>
    <property type="molecule type" value="Genomic_DNA"/>
</dbReference>
<evidence type="ECO:0000256" key="1">
    <source>
        <dbReference type="ARBA" id="ARBA00004571"/>
    </source>
</evidence>
<dbReference type="RefSeq" id="WP_176443480.1">
    <property type="nucleotide sequence ID" value="NZ_CP041334.1"/>
</dbReference>
<evidence type="ECO:0000259" key="8">
    <source>
        <dbReference type="Pfam" id="PF04575"/>
    </source>
</evidence>
<organism evidence="10 11">
    <name type="scientific">Glaesserella parasuis</name>
    <name type="common">Haemophilus parasuis</name>
    <dbReference type="NCBI Taxonomy" id="738"/>
    <lineage>
        <taxon>Bacteria</taxon>
        <taxon>Pseudomonadati</taxon>
        <taxon>Pseudomonadota</taxon>
        <taxon>Gammaproteobacteria</taxon>
        <taxon>Pasteurellales</taxon>
        <taxon>Pasteurellaceae</taxon>
        <taxon>Glaesserella</taxon>
    </lineage>
</organism>
<evidence type="ECO:0000259" key="9">
    <source>
        <dbReference type="Pfam" id="PF24575"/>
    </source>
</evidence>
<evidence type="ECO:0000313" key="10">
    <source>
        <dbReference type="EMBL" id="QKY72325.1"/>
    </source>
</evidence>
<feature type="domain" description="Surface lipoprotein assembly modifier N-terminal TPR repeats region" evidence="9">
    <location>
        <begin position="65"/>
        <end position="170"/>
    </location>
</feature>
<proteinExistence type="inferred from homology"/>
<dbReference type="InterPro" id="IPR057556">
    <property type="entry name" value="TPR_Slam"/>
</dbReference>
<feature type="domain" description="Surface lipoprotein assembly modifier C-terminal" evidence="8">
    <location>
        <begin position="199"/>
        <end position="486"/>
    </location>
</feature>
<evidence type="ECO:0000256" key="6">
    <source>
        <dbReference type="ARBA" id="ARBA00023237"/>
    </source>
</evidence>
<evidence type="ECO:0000256" key="4">
    <source>
        <dbReference type="ARBA" id="ARBA00022729"/>
    </source>
</evidence>